<comment type="caution">
    <text evidence="2">The sequence shown here is derived from an EMBL/GenBank/DDBJ whole genome shotgun (WGS) entry which is preliminary data.</text>
</comment>
<feature type="coiled-coil region" evidence="1">
    <location>
        <begin position="110"/>
        <end position="137"/>
    </location>
</feature>
<keyword evidence="1" id="KW-0175">Coiled coil</keyword>
<sequence length="275" mass="30333">MIASGDVEFEGVTTFAKDSSTNYRYTVALKDNKLNFSLEDCSIKKQWFKGGMDKADYVTTDNAISGASPADYLKCFHNALSCALEGSNDSQRKLSMLSGDVVKMEFVLKLRAELKKIAVLETTVKEQQEELKKMQSIHTTANSVVELESTGTYIGSATLRWTTPESKCDAFNAFVNVCGGGGVLAMRRSGIYIVWPTVKRVPLDNSDDDTEDDDEDLCVRLLKNGECIEVGYLVEEINFVSLIAIGRFQEGDKLAVTTDFAMEGTSTLYIVRLGN</sequence>
<dbReference type="Proteomes" id="UP000486351">
    <property type="component" value="Unassembled WGS sequence"/>
</dbReference>
<name>A0A6G0R668_9STRA</name>
<reference evidence="2 3" key="1">
    <citation type="submission" date="2018-09" db="EMBL/GenBank/DDBJ databases">
        <title>Genomic investigation of the strawberry pathogen Phytophthora fragariae indicates pathogenicity is determined by transcriptional variation in three key races.</title>
        <authorList>
            <person name="Adams T.M."/>
            <person name="Armitage A.D."/>
            <person name="Sobczyk M.K."/>
            <person name="Bates H.J."/>
            <person name="Dunwell J.M."/>
            <person name="Nellist C.F."/>
            <person name="Harrison R.J."/>
        </authorList>
    </citation>
    <scope>NUCLEOTIDE SEQUENCE [LARGE SCALE GENOMIC DNA]</scope>
    <source>
        <strain evidence="2 3">NOV-77</strain>
    </source>
</reference>
<protein>
    <submittedName>
        <fullName evidence="2">Uncharacterized protein</fullName>
    </submittedName>
</protein>
<dbReference type="AlphaFoldDB" id="A0A6G0R668"/>
<accession>A0A6G0R668</accession>
<gene>
    <name evidence="2" type="ORF">PF008_g18147</name>
</gene>
<evidence type="ECO:0000256" key="1">
    <source>
        <dbReference type="SAM" id="Coils"/>
    </source>
</evidence>
<organism evidence="2 3">
    <name type="scientific">Phytophthora fragariae</name>
    <dbReference type="NCBI Taxonomy" id="53985"/>
    <lineage>
        <taxon>Eukaryota</taxon>
        <taxon>Sar</taxon>
        <taxon>Stramenopiles</taxon>
        <taxon>Oomycota</taxon>
        <taxon>Peronosporomycetes</taxon>
        <taxon>Peronosporales</taxon>
        <taxon>Peronosporaceae</taxon>
        <taxon>Phytophthora</taxon>
    </lineage>
</organism>
<proteinExistence type="predicted"/>
<evidence type="ECO:0000313" key="2">
    <source>
        <dbReference type="EMBL" id="KAE9319937.1"/>
    </source>
</evidence>
<evidence type="ECO:0000313" key="3">
    <source>
        <dbReference type="Proteomes" id="UP000486351"/>
    </source>
</evidence>
<dbReference type="EMBL" id="QXFY01001359">
    <property type="protein sequence ID" value="KAE9319937.1"/>
    <property type="molecule type" value="Genomic_DNA"/>
</dbReference>